<protein>
    <recommendedName>
        <fullName evidence="1">thioredoxin-dependent peroxiredoxin</fullName>
        <ecNumber evidence="1">1.11.1.24</ecNumber>
    </recommendedName>
    <alternativeName>
        <fullName evidence="7">Thioredoxin peroxidase</fullName>
    </alternativeName>
</protein>
<comment type="catalytic activity">
    <reaction evidence="9">
        <text>a hydroperoxide + [thioredoxin]-dithiol = an alcohol + [thioredoxin]-disulfide + H2O</text>
        <dbReference type="Rhea" id="RHEA:62620"/>
        <dbReference type="Rhea" id="RHEA-COMP:10698"/>
        <dbReference type="Rhea" id="RHEA-COMP:10700"/>
        <dbReference type="ChEBI" id="CHEBI:15377"/>
        <dbReference type="ChEBI" id="CHEBI:29950"/>
        <dbReference type="ChEBI" id="CHEBI:30879"/>
        <dbReference type="ChEBI" id="CHEBI:35924"/>
        <dbReference type="ChEBI" id="CHEBI:50058"/>
        <dbReference type="EC" id="1.11.1.24"/>
    </reaction>
</comment>
<dbReference type="PANTHER" id="PTHR42801:SF7">
    <property type="entry name" value="SLL1159 PROTEIN"/>
    <property type="match status" value="1"/>
</dbReference>
<dbReference type="Pfam" id="PF00578">
    <property type="entry name" value="AhpC-TSA"/>
    <property type="match status" value="1"/>
</dbReference>
<keyword evidence="2" id="KW-0575">Peroxidase</keyword>
<dbReference type="OrthoDB" id="338622at2759"/>
<comment type="similarity">
    <text evidence="8">Belongs to the peroxiredoxin family. BCP/PrxQ subfamily.</text>
</comment>
<evidence type="ECO:0000256" key="7">
    <source>
        <dbReference type="ARBA" id="ARBA00032824"/>
    </source>
</evidence>
<reference evidence="11 12" key="1">
    <citation type="submission" date="2016-10" db="EMBL/GenBank/DDBJ databases">
        <title>Genome sequence of the ascomycete fungus Penicillium subrubescens.</title>
        <authorList>
            <person name="De Vries R.P."/>
            <person name="Peng M."/>
            <person name="Dilokpimol A."/>
            <person name="Hilden K."/>
            <person name="Makela M.R."/>
            <person name="Grigoriev I."/>
            <person name="Riley R."/>
            <person name="Granchi Z."/>
        </authorList>
    </citation>
    <scope>NUCLEOTIDE SEQUENCE [LARGE SCALE GENOMIC DNA]</scope>
    <source>
        <strain evidence="11 12">CBS 132785</strain>
    </source>
</reference>
<dbReference type="CDD" id="cd02970">
    <property type="entry name" value="PRX_like2"/>
    <property type="match status" value="1"/>
</dbReference>
<dbReference type="STRING" id="1316194.A0A1Q5TE00"/>
<dbReference type="InterPro" id="IPR000866">
    <property type="entry name" value="AhpC/TSA"/>
</dbReference>
<dbReference type="GO" id="GO:0034599">
    <property type="term" value="P:cellular response to oxidative stress"/>
    <property type="evidence" value="ECO:0007669"/>
    <property type="project" value="TreeGrafter"/>
</dbReference>
<dbReference type="Proteomes" id="UP000186955">
    <property type="component" value="Unassembled WGS sequence"/>
</dbReference>
<feature type="domain" description="Thioredoxin" evidence="10">
    <location>
        <begin position="43"/>
        <end position="214"/>
    </location>
</feature>
<dbReference type="AlphaFoldDB" id="A0A1Q5TE00"/>
<evidence type="ECO:0000256" key="1">
    <source>
        <dbReference type="ARBA" id="ARBA00013017"/>
    </source>
</evidence>
<organism evidence="11 12">
    <name type="scientific">Penicillium subrubescens</name>
    <dbReference type="NCBI Taxonomy" id="1316194"/>
    <lineage>
        <taxon>Eukaryota</taxon>
        <taxon>Fungi</taxon>
        <taxon>Dikarya</taxon>
        <taxon>Ascomycota</taxon>
        <taxon>Pezizomycotina</taxon>
        <taxon>Eurotiomycetes</taxon>
        <taxon>Eurotiomycetidae</taxon>
        <taxon>Eurotiales</taxon>
        <taxon>Aspergillaceae</taxon>
        <taxon>Penicillium</taxon>
    </lineage>
</organism>
<dbReference type="EMBL" id="MNBE01000672">
    <property type="protein sequence ID" value="OKO98438.1"/>
    <property type="molecule type" value="Genomic_DNA"/>
</dbReference>
<accession>A0A1Q5TE00</accession>
<dbReference type="PROSITE" id="PS51352">
    <property type="entry name" value="THIOREDOXIN_2"/>
    <property type="match status" value="1"/>
</dbReference>
<keyword evidence="3" id="KW-0049">Antioxidant</keyword>
<keyword evidence="5" id="KW-1015">Disulfide bond</keyword>
<dbReference type="InterPro" id="IPR050924">
    <property type="entry name" value="Peroxiredoxin_BCP/PrxQ"/>
</dbReference>
<dbReference type="GO" id="GO:0008379">
    <property type="term" value="F:thioredoxin peroxidase activity"/>
    <property type="evidence" value="ECO:0007669"/>
    <property type="project" value="TreeGrafter"/>
</dbReference>
<evidence type="ECO:0000256" key="9">
    <source>
        <dbReference type="ARBA" id="ARBA00049091"/>
    </source>
</evidence>
<evidence type="ECO:0000256" key="8">
    <source>
        <dbReference type="ARBA" id="ARBA00038489"/>
    </source>
</evidence>
<dbReference type="EC" id="1.11.1.24" evidence="1"/>
<proteinExistence type="inferred from homology"/>
<keyword evidence="6" id="KW-0676">Redox-active center</keyword>
<dbReference type="GO" id="GO:0005737">
    <property type="term" value="C:cytoplasm"/>
    <property type="evidence" value="ECO:0007669"/>
    <property type="project" value="TreeGrafter"/>
</dbReference>
<evidence type="ECO:0000313" key="12">
    <source>
        <dbReference type="Proteomes" id="UP000186955"/>
    </source>
</evidence>
<sequence>MSLNKELSHVYEQFLETAPKEVSSVINDAVNNFKSVYDPARAIQPGSAFPQFQLTDATGNKVSLNDLLAKGAILVSIYRGEWCPFCNLELRALQAHLDEFHKKGVTLVAVSPELPDQSLSTSEKLSLKFPVLSDVGNQLAKQLGLLFAQPDSMRTVFDKFGVDWKQRYGNDDLEVPVPATFLVDQKGIVRNTFVNPEYRYRLEPETALQWIDQI</sequence>
<comment type="caution">
    <text evidence="11">The sequence shown here is derived from an EMBL/GenBank/DDBJ whole genome shotgun (WGS) entry which is preliminary data.</text>
</comment>
<evidence type="ECO:0000256" key="3">
    <source>
        <dbReference type="ARBA" id="ARBA00022862"/>
    </source>
</evidence>
<evidence type="ECO:0000256" key="6">
    <source>
        <dbReference type="ARBA" id="ARBA00023284"/>
    </source>
</evidence>
<keyword evidence="12" id="KW-1185">Reference proteome</keyword>
<evidence type="ECO:0000256" key="4">
    <source>
        <dbReference type="ARBA" id="ARBA00023002"/>
    </source>
</evidence>
<evidence type="ECO:0000256" key="5">
    <source>
        <dbReference type="ARBA" id="ARBA00023157"/>
    </source>
</evidence>
<name>A0A1Q5TE00_9EURO</name>
<evidence type="ECO:0000256" key="2">
    <source>
        <dbReference type="ARBA" id="ARBA00022559"/>
    </source>
</evidence>
<dbReference type="InterPro" id="IPR013766">
    <property type="entry name" value="Thioredoxin_domain"/>
</dbReference>
<dbReference type="InterPro" id="IPR036249">
    <property type="entry name" value="Thioredoxin-like_sf"/>
</dbReference>
<keyword evidence="4" id="KW-0560">Oxidoreductase</keyword>
<dbReference type="SUPFAM" id="SSF52833">
    <property type="entry name" value="Thioredoxin-like"/>
    <property type="match status" value="1"/>
</dbReference>
<evidence type="ECO:0000259" key="10">
    <source>
        <dbReference type="PROSITE" id="PS51352"/>
    </source>
</evidence>
<evidence type="ECO:0000313" key="11">
    <source>
        <dbReference type="EMBL" id="OKO98438.1"/>
    </source>
</evidence>
<dbReference type="PANTHER" id="PTHR42801">
    <property type="entry name" value="THIOREDOXIN-DEPENDENT PEROXIDE REDUCTASE"/>
    <property type="match status" value="1"/>
</dbReference>
<gene>
    <name evidence="11" type="ORF">PENSUB_9114</name>
</gene>
<dbReference type="Gene3D" id="3.40.30.10">
    <property type="entry name" value="Glutaredoxin"/>
    <property type="match status" value="1"/>
</dbReference>
<dbReference type="GO" id="GO:0045454">
    <property type="term" value="P:cell redox homeostasis"/>
    <property type="evidence" value="ECO:0007669"/>
    <property type="project" value="TreeGrafter"/>
</dbReference>